<dbReference type="RefSeq" id="WP_377467750.1">
    <property type="nucleotide sequence ID" value="NZ_JBHUOP010000007.1"/>
</dbReference>
<keyword evidence="2" id="KW-0732">Signal</keyword>
<keyword evidence="4" id="KW-1185">Reference proteome</keyword>
<dbReference type="Proteomes" id="UP001597391">
    <property type="component" value="Unassembled WGS sequence"/>
</dbReference>
<dbReference type="Gene3D" id="3.40.190.10">
    <property type="entry name" value="Periplasmic binding protein-like II"/>
    <property type="match status" value="2"/>
</dbReference>
<feature type="compositionally biased region" description="Low complexity" evidence="1">
    <location>
        <begin position="33"/>
        <end position="44"/>
    </location>
</feature>
<feature type="region of interest" description="Disordered" evidence="1">
    <location>
        <begin position="22"/>
        <end position="52"/>
    </location>
</feature>
<gene>
    <name evidence="3" type="ORF">ACFSYH_13580</name>
</gene>
<accession>A0ABW5XGW7</accession>
<comment type="caution">
    <text evidence="3">The sequence shown here is derived from an EMBL/GenBank/DDBJ whole genome shotgun (WGS) entry which is preliminary data.</text>
</comment>
<dbReference type="InterPro" id="IPR050490">
    <property type="entry name" value="Bact_solute-bd_prot1"/>
</dbReference>
<feature type="compositionally biased region" description="Polar residues" evidence="1">
    <location>
        <begin position="22"/>
        <end position="32"/>
    </location>
</feature>
<sequence length="449" mass="48201">MKKFLTTTALVLSAGMLLASCSDPSVTDTSEPTTGSSATGNTSAEGDYWPAQDTDLEGTKLTIWAAQNSNTVPESVIGAFSELTGADIEVVTIPDPYEQGVQTKVATGDKPDLAFWQPTGSMLTALNATTNLQPLDDAPWIGNTPMALRNLTGILHDTRYAALITSPAVEGVYYNKKVFADNGVTEIPEDWDSFIATARDLKSAGVTPFFEMAGDRWGTQWWVQVQLADAAADGLWDRVNRNEEKFTDPTILGTIENYKGLIDEGLFNSDIKTATFEDQGDALLNGDAAMVVQVNSFFGQLQAKTDSATLDDTIGFFPISPSGNVGTFIPDQSNALVAFKTGDEKRESAARQLLSFWLGDGYPAFVEAQNTVSLSDNVESPASVPQALKDIHASLDNSVGSMQALAVANPDLYIFLADMIQGTTTPEQVAQQTQDQFEQLARAQGVDGF</sequence>
<evidence type="ECO:0000313" key="4">
    <source>
        <dbReference type="Proteomes" id="UP001597391"/>
    </source>
</evidence>
<dbReference type="PROSITE" id="PS51257">
    <property type="entry name" value="PROKAR_LIPOPROTEIN"/>
    <property type="match status" value="1"/>
</dbReference>
<dbReference type="InterPro" id="IPR006059">
    <property type="entry name" value="SBP"/>
</dbReference>
<dbReference type="PANTHER" id="PTHR43649">
    <property type="entry name" value="ARABINOSE-BINDING PROTEIN-RELATED"/>
    <property type="match status" value="1"/>
</dbReference>
<evidence type="ECO:0000256" key="2">
    <source>
        <dbReference type="SAM" id="SignalP"/>
    </source>
</evidence>
<feature type="chain" id="PRO_5045419656" evidence="2">
    <location>
        <begin position="20"/>
        <end position="449"/>
    </location>
</feature>
<evidence type="ECO:0000313" key="3">
    <source>
        <dbReference type="EMBL" id="MFD2841591.1"/>
    </source>
</evidence>
<dbReference type="Pfam" id="PF01547">
    <property type="entry name" value="SBP_bac_1"/>
    <property type="match status" value="1"/>
</dbReference>
<dbReference type="SUPFAM" id="SSF53850">
    <property type="entry name" value="Periplasmic binding protein-like II"/>
    <property type="match status" value="1"/>
</dbReference>
<evidence type="ECO:0000256" key="1">
    <source>
        <dbReference type="SAM" id="MobiDB-lite"/>
    </source>
</evidence>
<reference evidence="4" key="1">
    <citation type="journal article" date="2019" name="Int. J. Syst. Evol. Microbiol.">
        <title>The Global Catalogue of Microorganisms (GCM) 10K type strain sequencing project: providing services to taxonomists for standard genome sequencing and annotation.</title>
        <authorList>
            <consortium name="The Broad Institute Genomics Platform"/>
            <consortium name="The Broad Institute Genome Sequencing Center for Infectious Disease"/>
            <person name="Wu L."/>
            <person name="Ma J."/>
        </authorList>
    </citation>
    <scope>NUCLEOTIDE SEQUENCE [LARGE SCALE GENOMIC DNA]</scope>
    <source>
        <strain evidence="4">KCTC 33576</strain>
    </source>
</reference>
<dbReference type="PANTHER" id="PTHR43649:SF14">
    <property type="entry name" value="BLR3389 PROTEIN"/>
    <property type="match status" value="1"/>
</dbReference>
<protein>
    <submittedName>
        <fullName evidence="3">ABC transporter substrate-binding protein</fullName>
    </submittedName>
</protein>
<proteinExistence type="predicted"/>
<organism evidence="3 4">
    <name type="scientific">Populibacterium corticicola</name>
    <dbReference type="NCBI Taxonomy" id="1812826"/>
    <lineage>
        <taxon>Bacteria</taxon>
        <taxon>Bacillati</taxon>
        <taxon>Actinomycetota</taxon>
        <taxon>Actinomycetes</taxon>
        <taxon>Micrococcales</taxon>
        <taxon>Jonesiaceae</taxon>
        <taxon>Populibacterium</taxon>
    </lineage>
</organism>
<dbReference type="EMBL" id="JBHUOP010000007">
    <property type="protein sequence ID" value="MFD2841591.1"/>
    <property type="molecule type" value="Genomic_DNA"/>
</dbReference>
<name>A0ABW5XGW7_9MICO</name>
<feature type="signal peptide" evidence="2">
    <location>
        <begin position="1"/>
        <end position="19"/>
    </location>
</feature>